<dbReference type="VEuPathDB" id="TriTrypDB:TCDM_13831"/>
<dbReference type="VEuPathDB" id="TriTrypDB:C3747_13g2179c"/>
<dbReference type="Proteomes" id="UP000246121">
    <property type="component" value="Unassembled WGS sequence"/>
</dbReference>
<gene>
    <name evidence="1" type="ORF">C4B63_23g1324c</name>
</gene>
<dbReference type="VEuPathDB" id="TriTrypDB:TcCLB.508153.605"/>
<evidence type="ECO:0000313" key="1">
    <source>
        <dbReference type="EMBL" id="PWU95164.1"/>
    </source>
</evidence>
<dbReference type="VEuPathDB" id="TriTrypDB:TcCLB.506695.7"/>
<protein>
    <submittedName>
        <fullName evidence="1">Uncharacterized protein</fullName>
    </submittedName>
</protein>
<sequence>MGLFRALKFRLIARYELMRARMAMRGVADHELIGRYCGLALIPFTVYICAGTMQGYANDRVKDSLSKRGK</sequence>
<accession>A0A2V2VG92</accession>
<proteinExistence type="predicted"/>
<organism evidence="1 2">
    <name type="scientific">Trypanosoma cruzi</name>
    <dbReference type="NCBI Taxonomy" id="5693"/>
    <lineage>
        <taxon>Eukaryota</taxon>
        <taxon>Discoba</taxon>
        <taxon>Euglenozoa</taxon>
        <taxon>Kinetoplastea</taxon>
        <taxon>Metakinetoplastina</taxon>
        <taxon>Trypanosomatida</taxon>
        <taxon>Trypanosomatidae</taxon>
        <taxon>Trypanosoma</taxon>
        <taxon>Schizotrypanum</taxon>
    </lineage>
</organism>
<comment type="caution">
    <text evidence="1">The sequence shown here is derived from an EMBL/GenBank/DDBJ whole genome shotgun (WGS) entry which is preliminary data.</text>
</comment>
<reference evidence="1 2" key="1">
    <citation type="journal article" date="2018" name="Microb. Genom.">
        <title>Expanding an expanded genome: long-read sequencing of Trypanosoma cruzi.</title>
        <authorList>
            <person name="Berna L."/>
            <person name="Rodriguez M."/>
            <person name="Chiribao M.L."/>
            <person name="Parodi-Talice A."/>
            <person name="Pita S."/>
            <person name="Rijo G."/>
            <person name="Alvarez-Valin F."/>
            <person name="Robello C."/>
        </authorList>
    </citation>
    <scope>NUCLEOTIDE SEQUENCE [LARGE SCALE GENOMIC DNA]</scope>
    <source>
        <strain evidence="1 2">Dm28c</strain>
    </source>
</reference>
<dbReference type="VEuPathDB" id="TriTrypDB:TcBrA4_0130380"/>
<evidence type="ECO:0000313" key="2">
    <source>
        <dbReference type="Proteomes" id="UP000246121"/>
    </source>
</evidence>
<dbReference type="EMBL" id="PRFA01000023">
    <property type="protein sequence ID" value="PWU95164.1"/>
    <property type="molecule type" value="Genomic_DNA"/>
</dbReference>
<dbReference type="AlphaFoldDB" id="A0A2V2VG92"/>
<name>A0A2V2VG92_TRYCR</name>
<dbReference type="VEuPathDB" id="TriTrypDB:BCY84_15277"/>
<dbReference type="VEuPathDB" id="TriTrypDB:C4B63_23g1324c"/>